<name>A0A140DYN7_9FIRM</name>
<keyword evidence="1" id="KW-0472">Membrane</keyword>
<feature type="transmembrane region" description="Helical" evidence="1">
    <location>
        <begin position="88"/>
        <end position="106"/>
    </location>
</feature>
<dbReference type="OrthoDB" id="1651441at2"/>
<evidence type="ECO:0000313" key="4">
    <source>
        <dbReference type="Proteomes" id="UP000069771"/>
    </source>
</evidence>
<dbReference type="Proteomes" id="UP000186758">
    <property type="component" value="Unassembled WGS sequence"/>
</dbReference>
<sequence length="183" mass="21434">MSNAVLQVIIMVIVILYCAYMLYSSLRLYKKDKAGAAEYMTVHPEARRVSLSIWQAWLLVGMGVLCFVLVFFGNIITPEGQQVWMYQLTYFALGLVFLGLSLDVWLHRRLLLSNDGFFYAGDTYRFRMILNMEQKKGIFKNVKLNMANGTELEMANRVGMAVREDWLAWKEKKKEKRKNRRNR</sequence>
<dbReference type="STRING" id="1702221.AALO17_26300"/>
<evidence type="ECO:0000313" key="2">
    <source>
        <dbReference type="EMBL" id="AMK55764.1"/>
    </source>
</evidence>
<evidence type="ECO:0000313" key="3">
    <source>
        <dbReference type="EMBL" id="OLU45619.1"/>
    </source>
</evidence>
<evidence type="ECO:0000256" key="1">
    <source>
        <dbReference type="SAM" id="Phobius"/>
    </source>
</evidence>
<keyword evidence="1" id="KW-0812">Transmembrane</keyword>
<accession>A0A140DYN7</accession>
<dbReference type="RefSeq" id="WP_067559762.1">
    <property type="nucleotide sequence ID" value="NZ_CAMSPE010000005.1"/>
</dbReference>
<feature type="transmembrane region" description="Helical" evidence="1">
    <location>
        <begin position="6"/>
        <end position="23"/>
    </location>
</feature>
<evidence type="ECO:0000313" key="5">
    <source>
        <dbReference type="Proteomes" id="UP000186758"/>
    </source>
</evidence>
<reference evidence="2 4" key="1">
    <citation type="journal article" date="2016" name="Gut Pathog.">
        <title>Whole genome sequencing of "Faecalibaculum rodentium" ALO17, isolated from C57BL/6J laboratory mouse feces.</title>
        <authorList>
            <person name="Lim S."/>
            <person name="Chang D.H."/>
            <person name="Ahn S."/>
            <person name="Kim B.C."/>
        </authorList>
    </citation>
    <scope>NUCLEOTIDE SEQUENCE [LARGE SCALE GENOMIC DNA]</scope>
    <source>
        <strain evidence="2 4">Alo17</strain>
    </source>
</reference>
<protein>
    <recommendedName>
        <fullName evidence="6">DUF986 domain-containing protein</fullName>
    </recommendedName>
</protein>
<dbReference type="KEGG" id="fro:AALO17_26300"/>
<organism evidence="2 4">
    <name type="scientific">Faecalibaculum rodentium</name>
    <dbReference type="NCBI Taxonomy" id="1702221"/>
    <lineage>
        <taxon>Bacteria</taxon>
        <taxon>Bacillati</taxon>
        <taxon>Bacillota</taxon>
        <taxon>Erysipelotrichia</taxon>
        <taxon>Erysipelotrichales</taxon>
        <taxon>Erysipelotrichaceae</taxon>
        <taxon>Faecalibaculum</taxon>
    </lineage>
</organism>
<dbReference type="AlphaFoldDB" id="A0A140DYN7"/>
<feature type="transmembrane region" description="Helical" evidence="1">
    <location>
        <begin position="56"/>
        <end position="76"/>
    </location>
</feature>
<reference evidence="3 5" key="2">
    <citation type="submission" date="2016-11" db="EMBL/GenBank/DDBJ databases">
        <title>Description of two novel members of the family Erysipelotrichaceae: Ileibacterium lipovorans gen. nov., sp. nov. and Dubosiella newyorkensis, gen. nov., sp. nov.</title>
        <authorList>
            <person name="Cox L.M."/>
            <person name="Sohn J."/>
            <person name="Tyrrell K.L."/>
            <person name="Citron D.M."/>
            <person name="Lawson P.A."/>
            <person name="Patel N.B."/>
            <person name="Iizumi T."/>
            <person name="Perez-Perez G.I."/>
            <person name="Goldstein E.J."/>
            <person name="Blaser M.J."/>
        </authorList>
    </citation>
    <scope>NUCLEOTIDE SEQUENCE [LARGE SCALE GENOMIC DNA]</scope>
    <source>
        <strain evidence="3 5">NYU-BL-K8</strain>
    </source>
</reference>
<keyword evidence="1" id="KW-1133">Transmembrane helix</keyword>
<proteinExistence type="predicted"/>
<dbReference type="GeneID" id="78479116"/>
<dbReference type="EMBL" id="CP011391">
    <property type="protein sequence ID" value="AMK55764.1"/>
    <property type="molecule type" value="Genomic_DNA"/>
</dbReference>
<dbReference type="Proteomes" id="UP000069771">
    <property type="component" value="Chromosome"/>
</dbReference>
<keyword evidence="4" id="KW-1185">Reference proteome</keyword>
<evidence type="ECO:0008006" key="6">
    <source>
        <dbReference type="Google" id="ProtNLM"/>
    </source>
</evidence>
<gene>
    <name evidence="2" type="ORF">AALO17_26300</name>
    <name evidence="3" type="ORF">BO223_04540</name>
</gene>
<dbReference type="EMBL" id="MPJZ01000046">
    <property type="protein sequence ID" value="OLU45619.1"/>
    <property type="molecule type" value="Genomic_DNA"/>
</dbReference>